<gene>
    <name evidence="10" type="ORF">NESM_000914800</name>
</gene>
<comment type="similarity">
    <text evidence="2">Belongs to the glycosyltransferase 31 family.</text>
</comment>
<dbReference type="Proteomes" id="UP001430356">
    <property type="component" value="Unassembled WGS sequence"/>
</dbReference>
<evidence type="ECO:0000256" key="2">
    <source>
        <dbReference type="ARBA" id="ARBA00008661"/>
    </source>
</evidence>
<dbReference type="GO" id="GO:0016758">
    <property type="term" value="F:hexosyltransferase activity"/>
    <property type="evidence" value="ECO:0007669"/>
    <property type="project" value="InterPro"/>
</dbReference>
<keyword evidence="3 10" id="KW-0328">Glycosyltransferase</keyword>
<protein>
    <submittedName>
        <fullName evidence="10">Galactosyltransferase</fullName>
    </submittedName>
</protein>
<dbReference type="EMBL" id="JAECZO010000347">
    <property type="protein sequence ID" value="KAK7199410.1"/>
    <property type="molecule type" value="Genomic_DNA"/>
</dbReference>
<dbReference type="Pfam" id="PF01762">
    <property type="entry name" value="Galactosyl_T"/>
    <property type="match status" value="1"/>
</dbReference>
<dbReference type="AlphaFoldDB" id="A0AAW0EZT3"/>
<evidence type="ECO:0000256" key="4">
    <source>
        <dbReference type="ARBA" id="ARBA00022679"/>
    </source>
</evidence>
<comment type="caution">
    <text evidence="10">The sequence shown here is derived from an EMBL/GenBank/DDBJ whole genome shotgun (WGS) entry which is preliminary data.</text>
</comment>
<keyword evidence="4" id="KW-0808">Transferase</keyword>
<keyword evidence="7" id="KW-1133">Transmembrane helix</keyword>
<evidence type="ECO:0000256" key="6">
    <source>
        <dbReference type="ARBA" id="ARBA00022968"/>
    </source>
</evidence>
<evidence type="ECO:0000256" key="5">
    <source>
        <dbReference type="ARBA" id="ARBA00022692"/>
    </source>
</evidence>
<comment type="subcellular location">
    <subcellularLocation>
        <location evidence="1">Golgi apparatus membrane</location>
        <topology evidence="1">Single-pass type II membrane protein</topology>
    </subcellularLocation>
</comment>
<dbReference type="GO" id="GO:0000139">
    <property type="term" value="C:Golgi membrane"/>
    <property type="evidence" value="ECO:0007669"/>
    <property type="project" value="UniProtKB-SubCell"/>
</dbReference>
<dbReference type="InterPro" id="IPR002659">
    <property type="entry name" value="Glyco_trans_31"/>
</dbReference>
<sequence length="157" mass="17808">MVTDLKPNSGKTMGMGISWGIPTEVGMSQKVITWLNYAYTAFPDVPYIMKGDDDMYLKLPQYLSDLRFARGGIDRARKLTSEIPHGSVVPVTEALHDDEECLYRVWWLYTRETVYGNGVGYTLDRRLIQASMNPFDQSNAVLLRLLTMPYNSSLDAT</sequence>
<keyword evidence="9" id="KW-0472">Membrane</keyword>
<organism evidence="10 11">
    <name type="scientific">Novymonas esmeraldas</name>
    <dbReference type="NCBI Taxonomy" id="1808958"/>
    <lineage>
        <taxon>Eukaryota</taxon>
        <taxon>Discoba</taxon>
        <taxon>Euglenozoa</taxon>
        <taxon>Kinetoplastea</taxon>
        <taxon>Metakinetoplastina</taxon>
        <taxon>Trypanosomatida</taxon>
        <taxon>Trypanosomatidae</taxon>
        <taxon>Novymonas</taxon>
    </lineage>
</organism>
<evidence type="ECO:0000313" key="10">
    <source>
        <dbReference type="EMBL" id="KAK7199410.1"/>
    </source>
</evidence>
<keyword evidence="6" id="KW-0735">Signal-anchor</keyword>
<keyword evidence="11" id="KW-1185">Reference proteome</keyword>
<evidence type="ECO:0000256" key="3">
    <source>
        <dbReference type="ARBA" id="ARBA00022676"/>
    </source>
</evidence>
<name>A0AAW0EZT3_9TRYP</name>
<evidence type="ECO:0000256" key="9">
    <source>
        <dbReference type="ARBA" id="ARBA00023136"/>
    </source>
</evidence>
<reference evidence="10 11" key="1">
    <citation type="journal article" date="2021" name="MBio">
        <title>A New Model Trypanosomatid, Novymonas esmeraldas: Genomic Perception of Its 'Candidatus Pandoraea novymonadis' Endosymbiont.</title>
        <authorList>
            <person name="Zakharova A."/>
            <person name="Saura A."/>
            <person name="Butenko A."/>
            <person name="Podesvova L."/>
            <person name="Warmusova S."/>
            <person name="Kostygov A.Y."/>
            <person name="Nenarokova A."/>
            <person name="Lukes J."/>
            <person name="Opperdoes F.R."/>
            <person name="Yurchenko V."/>
        </authorList>
    </citation>
    <scope>NUCLEOTIDE SEQUENCE [LARGE SCALE GENOMIC DNA]</scope>
    <source>
        <strain evidence="10 11">E262AT.01</strain>
    </source>
</reference>
<evidence type="ECO:0000256" key="1">
    <source>
        <dbReference type="ARBA" id="ARBA00004323"/>
    </source>
</evidence>
<proteinExistence type="inferred from homology"/>
<keyword evidence="8" id="KW-0333">Golgi apparatus</keyword>
<keyword evidence="5" id="KW-0812">Transmembrane</keyword>
<evidence type="ECO:0000256" key="8">
    <source>
        <dbReference type="ARBA" id="ARBA00023034"/>
    </source>
</evidence>
<accession>A0AAW0EZT3</accession>
<evidence type="ECO:0000256" key="7">
    <source>
        <dbReference type="ARBA" id="ARBA00022989"/>
    </source>
</evidence>
<evidence type="ECO:0000313" key="11">
    <source>
        <dbReference type="Proteomes" id="UP001430356"/>
    </source>
</evidence>